<dbReference type="NCBIfam" id="TIGR00109">
    <property type="entry name" value="hemH"/>
    <property type="match status" value="1"/>
</dbReference>
<organism evidence="9 10">
    <name type="scientific">Ligilactobacillus saerimneri</name>
    <dbReference type="NCBI Taxonomy" id="228229"/>
    <lineage>
        <taxon>Bacteria</taxon>
        <taxon>Bacillati</taxon>
        <taxon>Bacillota</taxon>
        <taxon>Bacilli</taxon>
        <taxon>Lactobacillales</taxon>
        <taxon>Lactobacillaceae</taxon>
        <taxon>Ligilactobacillus</taxon>
    </lineage>
</organism>
<dbReference type="GO" id="GO:0006783">
    <property type="term" value="P:heme biosynthetic process"/>
    <property type="evidence" value="ECO:0007669"/>
    <property type="project" value="UniProtKB-UniRule"/>
</dbReference>
<evidence type="ECO:0000256" key="4">
    <source>
        <dbReference type="ARBA" id="ARBA00023239"/>
    </source>
</evidence>
<dbReference type="AlphaFoldDB" id="A0A7H9EIJ0"/>
<comment type="subcellular location">
    <subcellularLocation>
        <location evidence="7 8">Cytoplasm</location>
    </subcellularLocation>
</comment>
<feature type="binding site" evidence="7">
    <location>
        <position position="184"/>
    </location>
    <ligand>
        <name>Fe(2+)</name>
        <dbReference type="ChEBI" id="CHEBI:29033"/>
    </ligand>
</feature>
<name>A0A7H9EIJ0_9LACO</name>
<dbReference type="CDD" id="cd00419">
    <property type="entry name" value="Ferrochelatase_C"/>
    <property type="match status" value="1"/>
</dbReference>
<dbReference type="PANTHER" id="PTHR11108:SF1">
    <property type="entry name" value="FERROCHELATASE, MITOCHONDRIAL"/>
    <property type="match status" value="1"/>
</dbReference>
<dbReference type="InterPro" id="IPR019772">
    <property type="entry name" value="Ferrochelatase_AS"/>
</dbReference>
<evidence type="ECO:0000256" key="2">
    <source>
        <dbReference type="ARBA" id="ARBA00023004"/>
    </source>
</evidence>
<keyword evidence="3 7" id="KW-0350">Heme biosynthesis</keyword>
<dbReference type="GO" id="GO:0004325">
    <property type="term" value="F:ferrochelatase activity"/>
    <property type="evidence" value="ECO:0007669"/>
    <property type="project" value="UniProtKB-UniRule"/>
</dbReference>
<dbReference type="RefSeq" id="WP_180849307.1">
    <property type="nucleotide sequence ID" value="NZ_CP047418.1"/>
</dbReference>
<comment type="function">
    <text evidence="7 8">Involved in coproporphyrin-dependent heme b biosynthesis. Catalyzes the insertion of ferrous iron into coproporphyrin III to form Fe-coproporphyrin III.</text>
</comment>
<dbReference type="PANTHER" id="PTHR11108">
    <property type="entry name" value="FERROCHELATASE"/>
    <property type="match status" value="1"/>
</dbReference>
<gene>
    <name evidence="7" type="primary">cpfC</name>
    <name evidence="9" type="ORF">GTO87_01745</name>
</gene>
<dbReference type="InterPro" id="IPR001015">
    <property type="entry name" value="Ferrochelatase"/>
</dbReference>
<keyword evidence="5 7" id="KW-0627">Porphyrin biosynthesis</keyword>
<dbReference type="GO" id="GO:0046872">
    <property type="term" value="F:metal ion binding"/>
    <property type="evidence" value="ECO:0007669"/>
    <property type="project" value="UniProtKB-UniRule"/>
</dbReference>
<proteinExistence type="inferred from homology"/>
<keyword evidence="4 7" id="KW-0456">Lyase</keyword>
<protein>
    <recommendedName>
        <fullName evidence="7">Coproporphyrin III ferrochelatase</fullName>
        <ecNumber evidence="7">4.99.1.9</ecNumber>
    </recommendedName>
</protein>
<reference evidence="9 10" key="1">
    <citation type="submission" date="2020-01" db="EMBL/GenBank/DDBJ databases">
        <title>Complete and circular genome sequences of six lactobacillus isolates from horses.</title>
        <authorList>
            <person name="Hassan H.M."/>
        </authorList>
    </citation>
    <scope>NUCLEOTIDE SEQUENCE [LARGE SCALE GENOMIC DNA]</scope>
    <source>
        <strain evidence="9 10">1A</strain>
    </source>
</reference>
<evidence type="ECO:0000256" key="6">
    <source>
        <dbReference type="ARBA" id="ARBA00024536"/>
    </source>
</evidence>
<keyword evidence="7" id="KW-0479">Metal-binding</keyword>
<evidence type="ECO:0000256" key="1">
    <source>
        <dbReference type="ARBA" id="ARBA00004744"/>
    </source>
</evidence>
<evidence type="ECO:0000256" key="5">
    <source>
        <dbReference type="ARBA" id="ARBA00023244"/>
    </source>
</evidence>
<evidence type="ECO:0000256" key="7">
    <source>
        <dbReference type="HAMAP-Rule" id="MF_00323"/>
    </source>
</evidence>
<evidence type="ECO:0000256" key="3">
    <source>
        <dbReference type="ARBA" id="ARBA00023133"/>
    </source>
</evidence>
<sequence>MKENGLLLVNLGSPRSTSVADVRQYLAEFLGDPNVIEMPRWFWKPILHGMILRLRPAKSAQLYREIWTDAGSPLIVHTYNLTKKVRTLLPDWEVAMAMTYGQPTIAGQITKLQQKCHHITVLPLFPHYSKSTTKSIIDQVAAVAPNATIIKRFGGDDAYIALLVNRINQLWTAGDYDQLFVSYHGVPVSMIKRGDPYQDETMVTSRKLQAALTLTSDKIKFTYQSRFGPTPWLQPYLHESLVQAADAGIRKVLLACPSFTADCLETLHENGIENKANFLAHGGQTLDLVPALNDDAEFAQYIAHLVQIYK</sequence>
<dbReference type="PROSITE" id="PS00534">
    <property type="entry name" value="FERROCHELATASE"/>
    <property type="match status" value="1"/>
</dbReference>
<comment type="catalytic activity">
    <reaction evidence="6">
        <text>Fe-coproporphyrin III + 2 H(+) = coproporphyrin III + Fe(2+)</text>
        <dbReference type="Rhea" id="RHEA:49572"/>
        <dbReference type="ChEBI" id="CHEBI:15378"/>
        <dbReference type="ChEBI" id="CHEBI:29033"/>
        <dbReference type="ChEBI" id="CHEBI:68438"/>
        <dbReference type="ChEBI" id="CHEBI:131725"/>
        <dbReference type="EC" id="4.99.1.9"/>
    </reaction>
    <physiologicalReaction direction="right-to-left" evidence="6">
        <dbReference type="Rhea" id="RHEA:49574"/>
    </physiologicalReaction>
</comment>
<comment type="caution">
    <text evidence="7">Lacks conserved residue(s) required for the propagation of feature annotation.</text>
</comment>
<dbReference type="GO" id="GO:0005737">
    <property type="term" value="C:cytoplasm"/>
    <property type="evidence" value="ECO:0007669"/>
    <property type="project" value="UniProtKB-SubCell"/>
</dbReference>
<evidence type="ECO:0000313" key="10">
    <source>
        <dbReference type="Proteomes" id="UP000510886"/>
    </source>
</evidence>
<evidence type="ECO:0000313" key="9">
    <source>
        <dbReference type="EMBL" id="QLL77451.1"/>
    </source>
</evidence>
<feature type="binding site" evidence="7">
    <location>
        <position position="265"/>
    </location>
    <ligand>
        <name>Fe(2+)</name>
        <dbReference type="ChEBI" id="CHEBI:29033"/>
    </ligand>
</feature>
<keyword evidence="2 7" id="KW-0408">Iron</keyword>
<dbReference type="InterPro" id="IPR033644">
    <property type="entry name" value="Ferrochelatase_C"/>
</dbReference>
<dbReference type="EC" id="4.99.1.9" evidence="7"/>
<dbReference type="SUPFAM" id="SSF53800">
    <property type="entry name" value="Chelatase"/>
    <property type="match status" value="1"/>
</dbReference>
<dbReference type="InterPro" id="IPR033659">
    <property type="entry name" value="Ferrochelatase_N"/>
</dbReference>
<dbReference type="Pfam" id="PF00762">
    <property type="entry name" value="Ferrochelatase"/>
    <property type="match status" value="1"/>
</dbReference>
<dbReference type="KEGG" id="lsw:GTO87_01745"/>
<keyword evidence="7 8" id="KW-0963">Cytoplasm</keyword>
<accession>A0A7H9EIJ0</accession>
<comment type="similarity">
    <text evidence="7 8">Belongs to the ferrochelatase family.</text>
</comment>
<evidence type="ECO:0000256" key="8">
    <source>
        <dbReference type="RuleBase" id="RU000607"/>
    </source>
</evidence>
<dbReference type="UniPathway" id="UPA00252"/>
<dbReference type="Gene3D" id="3.40.50.1400">
    <property type="match status" value="2"/>
</dbReference>
<dbReference type="EMBL" id="CP047418">
    <property type="protein sequence ID" value="QLL77451.1"/>
    <property type="molecule type" value="Genomic_DNA"/>
</dbReference>
<dbReference type="Proteomes" id="UP000510886">
    <property type="component" value="Chromosome"/>
</dbReference>
<dbReference type="CDD" id="cd03411">
    <property type="entry name" value="Ferrochelatase_N"/>
    <property type="match status" value="1"/>
</dbReference>
<dbReference type="HAMAP" id="MF_00323">
    <property type="entry name" value="Ferrochelatase"/>
    <property type="match status" value="1"/>
</dbReference>
<comment type="pathway">
    <text evidence="1 7 8">Porphyrin-containing compound metabolism; protoheme biosynthesis.</text>
</comment>